<accession>A0A0D1W1E9</accession>
<name>A0A0D1W1E9_9EURO</name>
<feature type="region of interest" description="Disordered" evidence="2">
    <location>
        <begin position="53"/>
        <end position="83"/>
    </location>
</feature>
<protein>
    <submittedName>
        <fullName evidence="3">Uncharacterized protein</fullName>
    </submittedName>
</protein>
<keyword evidence="1" id="KW-0175">Coiled coil</keyword>
<gene>
    <name evidence="3" type="ORF">PV11_04667</name>
</gene>
<evidence type="ECO:0000256" key="2">
    <source>
        <dbReference type="SAM" id="MobiDB-lite"/>
    </source>
</evidence>
<dbReference type="Proteomes" id="UP000053599">
    <property type="component" value="Unassembled WGS sequence"/>
</dbReference>
<organism evidence="3 4">
    <name type="scientific">Exophiala sideris</name>
    <dbReference type="NCBI Taxonomy" id="1016849"/>
    <lineage>
        <taxon>Eukaryota</taxon>
        <taxon>Fungi</taxon>
        <taxon>Dikarya</taxon>
        <taxon>Ascomycota</taxon>
        <taxon>Pezizomycotina</taxon>
        <taxon>Eurotiomycetes</taxon>
        <taxon>Chaetothyriomycetidae</taxon>
        <taxon>Chaetothyriales</taxon>
        <taxon>Herpotrichiellaceae</taxon>
        <taxon>Exophiala</taxon>
    </lineage>
</organism>
<reference evidence="3 4" key="1">
    <citation type="submission" date="2015-01" db="EMBL/GenBank/DDBJ databases">
        <title>The Genome Sequence of Exophiala sideris CBS121828.</title>
        <authorList>
            <consortium name="The Broad Institute Genomics Platform"/>
            <person name="Cuomo C."/>
            <person name="de Hoog S."/>
            <person name="Gorbushina A."/>
            <person name="Stielow B."/>
            <person name="Teixiera M."/>
            <person name="Abouelleil A."/>
            <person name="Chapman S.B."/>
            <person name="Priest M."/>
            <person name="Young S.K."/>
            <person name="Wortman J."/>
            <person name="Nusbaum C."/>
            <person name="Birren B."/>
        </authorList>
    </citation>
    <scope>NUCLEOTIDE SEQUENCE [LARGE SCALE GENOMIC DNA]</scope>
    <source>
        <strain evidence="3 4">CBS 121828</strain>
    </source>
</reference>
<sequence length="196" mass="22136">MCYYKLDTCPYPNKDPVAALIFLPAKAGDWEYCDKPKPWGRLSCGNLVVEHPKDLPKQPSTSLPEEILTTHPRNDPKVEQHEDNDVRARLRRSSTEGPIVTFVTCEAVREVATCRWCTAVIKLVGTKSKEIQNEARSEVARLEAAMDGDAKLRNLRRELKEKEEQLDILRHNAWKMAASLMDGKAPGNENNSHTQG</sequence>
<dbReference type="AlphaFoldDB" id="A0A0D1W1E9"/>
<evidence type="ECO:0000313" key="4">
    <source>
        <dbReference type="Proteomes" id="UP000053599"/>
    </source>
</evidence>
<feature type="compositionally biased region" description="Basic and acidic residues" evidence="2">
    <location>
        <begin position="72"/>
        <end position="83"/>
    </location>
</feature>
<feature type="coiled-coil region" evidence="1">
    <location>
        <begin position="145"/>
        <end position="172"/>
    </location>
</feature>
<evidence type="ECO:0000256" key="1">
    <source>
        <dbReference type="SAM" id="Coils"/>
    </source>
</evidence>
<dbReference type="EMBL" id="KN846952">
    <property type="protein sequence ID" value="KIV82565.1"/>
    <property type="molecule type" value="Genomic_DNA"/>
</dbReference>
<dbReference type="HOGENOM" id="CLU_1408575_0_0_1"/>
<dbReference type="OrthoDB" id="4146362at2759"/>
<evidence type="ECO:0000313" key="3">
    <source>
        <dbReference type="EMBL" id="KIV82565.1"/>
    </source>
</evidence>
<proteinExistence type="predicted"/>